<evidence type="ECO:0000313" key="1">
    <source>
        <dbReference type="EMBL" id="GJT36467.1"/>
    </source>
</evidence>
<protein>
    <submittedName>
        <fullName evidence="1">Uncharacterized protein</fullName>
    </submittedName>
</protein>
<evidence type="ECO:0000313" key="2">
    <source>
        <dbReference type="Proteomes" id="UP001151760"/>
    </source>
</evidence>
<name>A0ABQ5DDQ8_9ASTR</name>
<organism evidence="1 2">
    <name type="scientific">Tanacetum coccineum</name>
    <dbReference type="NCBI Taxonomy" id="301880"/>
    <lineage>
        <taxon>Eukaryota</taxon>
        <taxon>Viridiplantae</taxon>
        <taxon>Streptophyta</taxon>
        <taxon>Embryophyta</taxon>
        <taxon>Tracheophyta</taxon>
        <taxon>Spermatophyta</taxon>
        <taxon>Magnoliopsida</taxon>
        <taxon>eudicotyledons</taxon>
        <taxon>Gunneridae</taxon>
        <taxon>Pentapetalae</taxon>
        <taxon>asterids</taxon>
        <taxon>campanulids</taxon>
        <taxon>Asterales</taxon>
        <taxon>Asteraceae</taxon>
        <taxon>Asteroideae</taxon>
        <taxon>Anthemideae</taxon>
        <taxon>Anthemidinae</taxon>
        <taxon>Tanacetum</taxon>
    </lineage>
</organism>
<reference evidence="1" key="2">
    <citation type="submission" date="2022-01" db="EMBL/GenBank/DDBJ databases">
        <authorList>
            <person name="Yamashiro T."/>
            <person name="Shiraishi A."/>
            <person name="Satake H."/>
            <person name="Nakayama K."/>
        </authorList>
    </citation>
    <scope>NUCLEOTIDE SEQUENCE</scope>
</reference>
<dbReference type="EMBL" id="BQNB010015139">
    <property type="protein sequence ID" value="GJT36467.1"/>
    <property type="molecule type" value="Genomic_DNA"/>
</dbReference>
<comment type="caution">
    <text evidence="1">The sequence shown here is derived from an EMBL/GenBank/DDBJ whole genome shotgun (WGS) entry which is preliminary data.</text>
</comment>
<sequence>MCSRGLEMLRVLSLPHHRLIKYDFNTLERATYADITNSSNLLAAGNELLRTVAEKEDMISVLKGAPLRRQGVVKA</sequence>
<dbReference type="Proteomes" id="UP001151760">
    <property type="component" value="Unassembled WGS sequence"/>
</dbReference>
<gene>
    <name evidence="1" type="ORF">Tco_0926886</name>
</gene>
<reference evidence="1" key="1">
    <citation type="journal article" date="2022" name="Int. J. Mol. Sci.">
        <title>Draft Genome of Tanacetum Coccineum: Genomic Comparison of Closely Related Tanacetum-Family Plants.</title>
        <authorList>
            <person name="Yamashiro T."/>
            <person name="Shiraishi A."/>
            <person name="Nakayama K."/>
            <person name="Satake H."/>
        </authorList>
    </citation>
    <scope>NUCLEOTIDE SEQUENCE</scope>
</reference>
<proteinExistence type="predicted"/>
<accession>A0ABQ5DDQ8</accession>
<keyword evidence="2" id="KW-1185">Reference proteome</keyword>